<dbReference type="InterPro" id="IPR029063">
    <property type="entry name" value="SAM-dependent_MTases_sf"/>
</dbReference>
<accession>A0A1L6ZL80</accession>
<dbReference type="AlphaFoldDB" id="A0A1L6ZL80"/>
<dbReference type="Gene3D" id="3.40.50.150">
    <property type="entry name" value="Vaccinia Virus protein VP39"/>
    <property type="match status" value="1"/>
</dbReference>
<dbReference type="PANTHER" id="PTHR43861">
    <property type="entry name" value="TRANS-ACONITATE 2-METHYLTRANSFERASE-RELATED"/>
    <property type="match status" value="1"/>
</dbReference>
<proteinExistence type="predicted"/>
<name>A0A1L6ZL80_BACIA</name>
<reference evidence="1 2" key="1">
    <citation type="submission" date="2016-05" db="EMBL/GenBank/DDBJ databases">
        <title>Complete Genome and Methylome Analysis of Psychrotrophic Bacterial Isolates from Antarctic Lake Untersee.</title>
        <authorList>
            <person name="Fomenkov A."/>
            <person name="Akimov V.N."/>
            <person name="Vasilyeva L.V."/>
            <person name="Andersen D."/>
            <person name="Vincze T."/>
            <person name="Roberts R.J."/>
        </authorList>
    </citation>
    <scope>NUCLEOTIDE SEQUENCE [LARGE SCALE GENOMIC DNA]</scope>
    <source>
        <strain evidence="1 2">U14-5</strain>
    </source>
</reference>
<gene>
    <name evidence="1" type="ORF">BSA145_16125</name>
</gene>
<evidence type="ECO:0008006" key="3">
    <source>
        <dbReference type="Google" id="ProtNLM"/>
    </source>
</evidence>
<evidence type="ECO:0000313" key="1">
    <source>
        <dbReference type="EMBL" id="APT47261.1"/>
    </source>
</evidence>
<dbReference type="RefSeq" id="WP_075623060.1">
    <property type="nucleotide sequence ID" value="NZ_CP015607.1"/>
</dbReference>
<dbReference type="SUPFAM" id="SSF53335">
    <property type="entry name" value="S-adenosyl-L-methionine-dependent methyltransferases"/>
    <property type="match status" value="1"/>
</dbReference>
<sequence>MIIQEKMKELKGKRALAQSWFLDPEKRKISSNYDNRETPFTRCLSAETFISYYQLTFKKNPASILDIGCGQGQMLEYLSKQLPLADLTGIDSSEEAIHCANQLNIKANFICTDIKNFSSHAKSYDAILIHLCFGLFEDPLALLEQLLPYLSNESIIYIVDLNRDSIESGLSSVQNKEEELYLHDQYHASLTLSEFEQLLTYMTKTRKDMMYKIGTSIIGGFSPFSMEFLSLIGNENLQQTLRQVPDEYSNSAQKTPLLLHAWLIKQSG</sequence>
<dbReference type="Proteomes" id="UP000185426">
    <property type="component" value="Chromosome"/>
</dbReference>
<dbReference type="Pfam" id="PF13489">
    <property type="entry name" value="Methyltransf_23"/>
    <property type="match status" value="1"/>
</dbReference>
<dbReference type="CDD" id="cd02440">
    <property type="entry name" value="AdoMet_MTases"/>
    <property type="match status" value="1"/>
</dbReference>
<organism evidence="1 2">
    <name type="scientific">Bacillus safensis</name>
    <dbReference type="NCBI Taxonomy" id="561879"/>
    <lineage>
        <taxon>Bacteria</taxon>
        <taxon>Bacillati</taxon>
        <taxon>Bacillota</taxon>
        <taxon>Bacilli</taxon>
        <taxon>Bacillales</taxon>
        <taxon>Bacillaceae</taxon>
        <taxon>Bacillus</taxon>
    </lineage>
</organism>
<protein>
    <recommendedName>
        <fullName evidence="3">Trans-aconitate 2-methyltransferase</fullName>
    </recommendedName>
</protein>
<evidence type="ECO:0000313" key="2">
    <source>
        <dbReference type="Proteomes" id="UP000185426"/>
    </source>
</evidence>
<dbReference type="EMBL" id="CP015607">
    <property type="protein sequence ID" value="APT47261.1"/>
    <property type="molecule type" value="Genomic_DNA"/>
</dbReference>